<dbReference type="CDD" id="cd01171">
    <property type="entry name" value="YXKO-related"/>
    <property type="match status" value="1"/>
</dbReference>
<evidence type="ECO:0000256" key="8">
    <source>
        <dbReference type="ARBA" id="ARBA00022857"/>
    </source>
</evidence>
<dbReference type="InterPro" id="IPR036652">
    <property type="entry name" value="YjeF_N_dom_sf"/>
</dbReference>
<evidence type="ECO:0000256" key="14">
    <source>
        <dbReference type="ARBA" id="ARBA00025153"/>
    </source>
</evidence>
<evidence type="ECO:0000313" key="23">
    <source>
        <dbReference type="Proteomes" id="UP000291301"/>
    </source>
</evidence>
<evidence type="ECO:0000256" key="3">
    <source>
        <dbReference type="ARBA" id="ARBA00006001"/>
    </source>
</evidence>
<evidence type="ECO:0000256" key="5">
    <source>
        <dbReference type="ARBA" id="ARBA00022723"/>
    </source>
</evidence>
<name>A0A4V2MNJ9_9HYPH</name>
<evidence type="ECO:0000256" key="19">
    <source>
        <dbReference type="PIRNR" id="PIRNR017184"/>
    </source>
</evidence>
<evidence type="ECO:0000256" key="7">
    <source>
        <dbReference type="ARBA" id="ARBA00022840"/>
    </source>
</evidence>
<keyword evidence="12 17" id="KW-0456">Lyase</keyword>
<evidence type="ECO:0000256" key="12">
    <source>
        <dbReference type="ARBA" id="ARBA00023239"/>
    </source>
</evidence>
<feature type="binding site" evidence="17">
    <location>
        <begin position="418"/>
        <end position="422"/>
    </location>
    <ligand>
        <name>AMP</name>
        <dbReference type="ChEBI" id="CHEBI:456215"/>
    </ligand>
</feature>
<dbReference type="PROSITE" id="PS01050">
    <property type="entry name" value="YJEF_C_2"/>
    <property type="match status" value="1"/>
</dbReference>
<feature type="binding site" evidence="17">
    <location>
        <position position="381"/>
    </location>
    <ligand>
        <name>(6S)-NADPHX</name>
        <dbReference type="ChEBI" id="CHEBI:64076"/>
    </ligand>
</feature>
<comment type="similarity">
    <text evidence="17">Belongs to the NnrD/CARKD family.</text>
</comment>
<keyword evidence="7 17" id="KW-0067">ATP-binding</keyword>
<dbReference type="GO" id="GO:0052856">
    <property type="term" value="F:NAD(P)HX epimerase activity"/>
    <property type="evidence" value="ECO:0007669"/>
    <property type="project" value="UniProtKB-UniRule"/>
</dbReference>
<evidence type="ECO:0000313" key="22">
    <source>
        <dbReference type="EMBL" id="TCD13116.1"/>
    </source>
</evidence>
<dbReference type="NCBIfam" id="TIGR00197">
    <property type="entry name" value="yjeF_nterm"/>
    <property type="match status" value="1"/>
</dbReference>
<dbReference type="Pfam" id="PF01256">
    <property type="entry name" value="Carb_kinase"/>
    <property type="match status" value="1"/>
</dbReference>
<dbReference type="GO" id="GO:0110051">
    <property type="term" value="P:metabolite repair"/>
    <property type="evidence" value="ECO:0007669"/>
    <property type="project" value="TreeGrafter"/>
</dbReference>
<evidence type="ECO:0000256" key="10">
    <source>
        <dbReference type="ARBA" id="ARBA00023027"/>
    </source>
</evidence>
<dbReference type="PROSITE" id="PS51383">
    <property type="entry name" value="YJEF_C_3"/>
    <property type="match status" value="1"/>
</dbReference>
<feature type="binding site" evidence="17">
    <location>
        <position position="263"/>
    </location>
    <ligand>
        <name>(6S)-NADPHX</name>
        <dbReference type="ChEBI" id="CHEBI:64076"/>
    </ligand>
</feature>
<evidence type="ECO:0000259" key="21">
    <source>
        <dbReference type="PROSITE" id="PS51385"/>
    </source>
</evidence>
<dbReference type="PIRSF" id="PIRSF017184">
    <property type="entry name" value="Nnr"/>
    <property type="match status" value="1"/>
</dbReference>
<protein>
    <recommendedName>
        <fullName evidence="19">Bifunctional NAD(P)H-hydrate repair enzyme</fullName>
    </recommendedName>
    <alternativeName>
        <fullName evidence="19">Nicotinamide nucleotide repair protein</fullName>
    </alternativeName>
    <domain>
        <recommendedName>
            <fullName evidence="19">ADP-dependent (S)-NAD(P)H-hydrate dehydratase</fullName>
            <ecNumber evidence="19">4.2.1.136</ecNumber>
        </recommendedName>
        <alternativeName>
            <fullName evidence="19">ADP-dependent NAD(P)HX dehydratase</fullName>
        </alternativeName>
    </domain>
    <domain>
        <recommendedName>
            <fullName evidence="19">NAD(P)H-hydrate epimerase</fullName>
            <ecNumber evidence="19">5.1.99.6</ecNumber>
        </recommendedName>
    </domain>
</protein>
<keyword evidence="10 17" id="KW-0520">NAD</keyword>
<evidence type="ECO:0000256" key="13">
    <source>
        <dbReference type="ARBA" id="ARBA00023268"/>
    </source>
</evidence>
<feature type="binding site" evidence="17">
    <location>
        <position position="448"/>
    </location>
    <ligand>
        <name>(6S)-NADPHX</name>
        <dbReference type="ChEBI" id="CHEBI:64076"/>
    </ligand>
</feature>
<feature type="binding site" evidence="18">
    <location>
        <begin position="132"/>
        <end position="138"/>
    </location>
    <ligand>
        <name>(6S)-NADPHX</name>
        <dbReference type="ChEBI" id="CHEBI:64076"/>
    </ligand>
</feature>
<keyword evidence="8 17" id="KW-0521">NADP</keyword>
<comment type="cofactor">
    <cofactor evidence="18 19">
        <name>K(+)</name>
        <dbReference type="ChEBI" id="CHEBI:29103"/>
    </cofactor>
    <text evidence="18 19">Binds 1 potassium ion per subunit.</text>
</comment>
<dbReference type="InterPro" id="IPR017953">
    <property type="entry name" value="Carbohydrate_kinase_pred_CS"/>
</dbReference>
<comment type="similarity">
    <text evidence="3 19">In the N-terminal section; belongs to the NnrE/AIBP family.</text>
</comment>
<evidence type="ECO:0000256" key="15">
    <source>
        <dbReference type="ARBA" id="ARBA00048238"/>
    </source>
</evidence>
<evidence type="ECO:0000256" key="18">
    <source>
        <dbReference type="HAMAP-Rule" id="MF_01966"/>
    </source>
</evidence>
<evidence type="ECO:0000256" key="17">
    <source>
        <dbReference type="HAMAP-Rule" id="MF_01965"/>
    </source>
</evidence>
<comment type="catalytic activity">
    <reaction evidence="1 18 19">
        <text>(6R)-NADHX = (6S)-NADHX</text>
        <dbReference type="Rhea" id="RHEA:32215"/>
        <dbReference type="ChEBI" id="CHEBI:64074"/>
        <dbReference type="ChEBI" id="CHEBI:64075"/>
        <dbReference type="EC" id="5.1.99.6"/>
    </reaction>
</comment>
<feature type="binding site" evidence="18">
    <location>
        <begin position="68"/>
        <end position="72"/>
    </location>
    <ligand>
        <name>(6S)-NADPHX</name>
        <dbReference type="ChEBI" id="CHEBI:64076"/>
    </ligand>
</feature>
<dbReference type="Gene3D" id="3.40.1190.20">
    <property type="match status" value="1"/>
</dbReference>
<dbReference type="SUPFAM" id="SSF53613">
    <property type="entry name" value="Ribokinase-like"/>
    <property type="match status" value="1"/>
</dbReference>
<comment type="function">
    <text evidence="17">Catalyzes the dehydration of the S-form of NAD(P)HX at the expense of ADP, which is converted to AMP. Together with NAD(P)HX epimerase, which catalyzes the epimerization of the S- and R-forms, the enzyme allows the repair of both epimers of NAD(P)HX, a damaged form of NAD(P)H that is a result of enzymatic or heat-dependent hydration.</text>
</comment>
<reference evidence="22 23" key="1">
    <citation type="journal article" date="2015" name="Antonie Van Leeuwenhoek">
        <title>Oricola cellulosilytica gen. nov., sp. nov., a cellulose-degrading bacterium of the family Phyllobacteriaceae isolated from surface seashore water, and emended descriptions of Mesorhizobium loti and Phyllobacterium myrsinacearum.</title>
        <authorList>
            <person name="Hameed A."/>
            <person name="Shahina M."/>
            <person name="Lai W.A."/>
            <person name="Lin S.Y."/>
            <person name="Young L.S."/>
            <person name="Liu Y.C."/>
            <person name="Hsu Y.H."/>
            <person name="Young C.C."/>
        </authorList>
    </citation>
    <scope>NUCLEOTIDE SEQUENCE [LARGE SCALE GENOMIC DNA]</scope>
    <source>
        <strain evidence="22 23">KCTC 52183</strain>
    </source>
</reference>
<dbReference type="GO" id="GO:0046496">
    <property type="term" value="P:nicotinamide nucleotide metabolic process"/>
    <property type="evidence" value="ECO:0007669"/>
    <property type="project" value="UniProtKB-UniRule"/>
</dbReference>
<dbReference type="RefSeq" id="WP_131570004.1">
    <property type="nucleotide sequence ID" value="NZ_JAINFK010000005.1"/>
</dbReference>
<dbReference type="HAMAP" id="MF_01966">
    <property type="entry name" value="NADHX_epimerase"/>
    <property type="match status" value="1"/>
</dbReference>
<dbReference type="GO" id="GO:0005524">
    <property type="term" value="F:ATP binding"/>
    <property type="evidence" value="ECO:0007669"/>
    <property type="project" value="UniProtKB-UniRule"/>
</dbReference>
<organism evidence="22 23">
    <name type="scientific">Oricola cellulosilytica</name>
    <dbReference type="NCBI Taxonomy" id="1429082"/>
    <lineage>
        <taxon>Bacteria</taxon>
        <taxon>Pseudomonadati</taxon>
        <taxon>Pseudomonadota</taxon>
        <taxon>Alphaproteobacteria</taxon>
        <taxon>Hyphomicrobiales</taxon>
        <taxon>Ahrensiaceae</taxon>
        <taxon>Oricola</taxon>
    </lineage>
</organism>
<dbReference type="NCBIfam" id="TIGR00196">
    <property type="entry name" value="yjeF_cterm"/>
    <property type="match status" value="1"/>
</dbReference>
<evidence type="ECO:0000256" key="2">
    <source>
        <dbReference type="ARBA" id="ARBA00000909"/>
    </source>
</evidence>
<dbReference type="GO" id="GO:0046872">
    <property type="term" value="F:metal ion binding"/>
    <property type="evidence" value="ECO:0007669"/>
    <property type="project" value="UniProtKB-UniRule"/>
</dbReference>
<comment type="caution">
    <text evidence="18">Lacks conserved residue(s) required for the propagation of feature annotation.</text>
</comment>
<dbReference type="PANTHER" id="PTHR12592">
    <property type="entry name" value="ATP-DEPENDENT (S)-NAD(P)H-HYDRATE DEHYDRATASE FAMILY MEMBER"/>
    <property type="match status" value="1"/>
</dbReference>
<dbReference type="PROSITE" id="PS51385">
    <property type="entry name" value="YJEF_N"/>
    <property type="match status" value="1"/>
</dbReference>
<feature type="binding site" evidence="18">
    <location>
        <position position="164"/>
    </location>
    <ligand>
        <name>K(+)</name>
        <dbReference type="ChEBI" id="CHEBI:29103"/>
    </ligand>
</feature>
<feature type="domain" description="YjeF N-terminal" evidence="21">
    <location>
        <begin position="20"/>
        <end position="218"/>
    </location>
</feature>
<comment type="function">
    <text evidence="14 19">Bifunctional enzyme that catalyzes the epimerization of the S- and R-forms of NAD(P)HX and the dehydration of the S-form of NAD(P)HX at the expense of ADP, which is converted to AMP. This allows the repair of both epimers of NAD(P)HX, a damaged form of NAD(P)H that is a result of enzymatic or heat-dependent hydration.</text>
</comment>
<dbReference type="InterPro" id="IPR029056">
    <property type="entry name" value="Ribokinase-like"/>
</dbReference>
<comment type="catalytic activity">
    <reaction evidence="2 18 19">
        <text>(6R)-NADPHX = (6S)-NADPHX</text>
        <dbReference type="Rhea" id="RHEA:32227"/>
        <dbReference type="ChEBI" id="CHEBI:64076"/>
        <dbReference type="ChEBI" id="CHEBI:64077"/>
        <dbReference type="EC" id="5.1.99.6"/>
    </reaction>
</comment>
<keyword evidence="9 18" id="KW-0630">Potassium</keyword>
<evidence type="ECO:0000259" key="20">
    <source>
        <dbReference type="PROSITE" id="PS51383"/>
    </source>
</evidence>
<feature type="binding site" evidence="17">
    <location>
        <position position="326"/>
    </location>
    <ligand>
        <name>(6S)-NADPHX</name>
        <dbReference type="ChEBI" id="CHEBI:64076"/>
    </ligand>
</feature>
<keyword evidence="13" id="KW-0511">Multifunctional enzyme</keyword>
<keyword evidence="11 18" id="KW-0413">Isomerase</keyword>
<comment type="caution">
    <text evidence="22">The sequence shown here is derived from an EMBL/GenBank/DDBJ whole genome shotgun (WGS) entry which is preliminary data.</text>
</comment>
<dbReference type="HAMAP" id="MF_01965">
    <property type="entry name" value="NADHX_dehydratase"/>
    <property type="match status" value="1"/>
</dbReference>
<feature type="binding site" evidence="18">
    <location>
        <position position="128"/>
    </location>
    <ligand>
        <name>K(+)</name>
        <dbReference type="ChEBI" id="CHEBI:29103"/>
    </ligand>
</feature>
<dbReference type="InterPro" id="IPR004443">
    <property type="entry name" value="YjeF_N_dom"/>
</dbReference>
<dbReference type="Proteomes" id="UP000291301">
    <property type="component" value="Unassembled WGS sequence"/>
</dbReference>
<feature type="domain" description="YjeF C-terminal" evidence="20">
    <location>
        <begin position="228"/>
        <end position="502"/>
    </location>
</feature>
<feature type="binding site" evidence="17">
    <location>
        <position position="447"/>
    </location>
    <ligand>
        <name>AMP</name>
        <dbReference type="ChEBI" id="CHEBI:456215"/>
    </ligand>
</feature>
<comment type="catalytic activity">
    <reaction evidence="16 17 19">
        <text>(6S)-NADPHX + ADP = AMP + phosphate + NADPH + H(+)</text>
        <dbReference type="Rhea" id="RHEA:32235"/>
        <dbReference type="ChEBI" id="CHEBI:15378"/>
        <dbReference type="ChEBI" id="CHEBI:43474"/>
        <dbReference type="ChEBI" id="CHEBI:57783"/>
        <dbReference type="ChEBI" id="CHEBI:64076"/>
        <dbReference type="ChEBI" id="CHEBI:456215"/>
        <dbReference type="ChEBI" id="CHEBI:456216"/>
        <dbReference type="EC" id="4.2.1.136"/>
    </reaction>
</comment>
<proteinExistence type="inferred from homology"/>
<dbReference type="EC" id="5.1.99.6" evidence="19"/>
<keyword evidence="6 17" id="KW-0547">Nucleotide-binding</keyword>
<evidence type="ECO:0000256" key="9">
    <source>
        <dbReference type="ARBA" id="ARBA00022958"/>
    </source>
</evidence>
<comment type="similarity">
    <text evidence="4 19">In the C-terminal section; belongs to the NnrD/CARKD family.</text>
</comment>
<dbReference type="EMBL" id="SJST01000006">
    <property type="protein sequence ID" value="TCD13116.1"/>
    <property type="molecule type" value="Genomic_DNA"/>
</dbReference>
<dbReference type="Pfam" id="PF03853">
    <property type="entry name" value="YjeF_N"/>
    <property type="match status" value="1"/>
</dbReference>
<evidence type="ECO:0000256" key="6">
    <source>
        <dbReference type="ARBA" id="ARBA00022741"/>
    </source>
</evidence>
<evidence type="ECO:0000256" key="1">
    <source>
        <dbReference type="ARBA" id="ARBA00000013"/>
    </source>
</evidence>
<dbReference type="EC" id="4.2.1.136" evidence="19"/>
<gene>
    <name evidence="17" type="primary">nnrD</name>
    <name evidence="18" type="synonym">nnrE</name>
    <name evidence="22" type="ORF">E0D97_13985</name>
</gene>
<accession>A0A4V2MNJ9</accession>
<keyword evidence="5 18" id="KW-0479">Metal-binding</keyword>
<sequence>MSNQREPVPHRIAVLTCGHMGQADNWAIRHGGQTGIRLMENAATAVCDVTLARFPGVRVVHVLCGPGNNGGDGFAAARLLKEVGCDVRVWSLGEPRPESDAALAKAACSARFRPVADFTPEDGDVVIDALFGAGLTRRLPDVAIKALEKAVAARCRIIAVDLPSGVNGDSGINLGGAVGADETVTFFRKKPGHLLLPGRNLCGAITIADIGIPSRFFDIEKPMLFENGPDLWQKTFPRAKEDQHKYSRGHVAVFSGPRYATGAARLSAMAAQRAGAGAVTILGDAAALDIHAAHVTSIMLRETSHDDGLDELLRLKRCGACVLGPGFGNEGRARRLALGVLGEPPVLVLDADGITAFSDAPSELFEAARKPGQSRLILTPHAGEFARLFPDLADNGQLSKLGKALKAAERSSAVVVYKGSDTVIASPDGCAAINVNGTPSLATAGSGDVLAGLVAGFVCQGMPLWEAACAAVWVHGEAGRAAGGHAVAEDLVDVLRPFTRISSWRAA</sequence>
<evidence type="ECO:0000256" key="11">
    <source>
        <dbReference type="ARBA" id="ARBA00023235"/>
    </source>
</evidence>
<feature type="binding site" evidence="18">
    <location>
        <position position="69"/>
    </location>
    <ligand>
        <name>K(+)</name>
        <dbReference type="ChEBI" id="CHEBI:29103"/>
    </ligand>
</feature>
<dbReference type="Gene3D" id="3.40.50.10260">
    <property type="entry name" value="YjeF N-terminal domain"/>
    <property type="match status" value="1"/>
</dbReference>
<dbReference type="PANTHER" id="PTHR12592:SF0">
    <property type="entry name" value="ATP-DEPENDENT (S)-NAD(P)H-HYDRATE DEHYDRATASE"/>
    <property type="match status" value="1"/>
</dbReference>
<dbReference type="SUPFAM" id="SSF64153">
    <property type="entry name" value="YjeF N-terminal domain-like"/>
    <property type="match status" value="1"/>
</dbReference>
<dbReference type="AlphaFoldDB" id="A0A4V2MNJ9"/>
<dbReference type="GO" id="GO:0052855">
    <property type="term" value="F:ADP-dependent NAD(P)H-hydrate dehydratase activity"/>
    <property type="evidence" value="ECO:0007669"/>
    <property type="project" value="UniProtKB-UniRule"/>
</dbReference>
<comment type="subunit">
    <text evidence="17">Homotetramer.</text>
</comment>
<dbReference type="InterPro" id="IPR030677">
    <property type="entry name" value="Nnr"/>
</dbReference>
<comment type="cofactor">
    <cofactor evidence="17">
        <name>Mg(2+)</name>
        <dbReference type="ChEBI" id="CHEBI:18420"/>
    </cofactor>
</comment>
<dbReference type="OrthoDB" id="9806925at2"/>
<evidence type="ECO:0000256" key="16">
    <source>
        <dbReference type="ARBA" id="ARBA00049209"/>
    </source>
</evidence>
<dbReference type="InterPro" id="IPR000631">
    <property type="entry name" value="CARKD"/>
</dbReference>
<feature type="binding site" evidence="18">
    <location>
        <position position="161"/>
    </location>
    <ligand>
        <name>(6S)-NADPHX</name>
        <dbReference type="ChEBI" id="CHEBI:64076"/>
    </ligand>
</feature>
<evidence type="ECO:0000256" key="4">
    <source>
        <dbReference type="ARBA" id="ARBA00009524"/>
    </source>
</evidence>
<comment type="similarity">
    <text evidence="18">Belongs to the NnrE/AIBP family.</text>
</comment>
<keyword evidence="23" id="KW-1185">Reference proteome</keyword>
<comment type="function">
    <text evidence="18">Catalyzes the epimerization of the S- and R-forms of NAD(P)HX, a damaged form of NAD(P)H that is a result of enzymatic or heat-dependent hydration. This is a prerequisite for the S-specific NAD(P)H-hydrate dehydratase to allow the repair of both epimers of NAD(P)HX.</text>
</comment>
<comment type="catalytic activity">
    <reaction evidence="15 17 19">
        <text>(6S)-NADHX + ADP = AMP + phosphate + NADH + H(+)</text>
        <dbReference type="Rhea" id="RHEA:32223"/>
        <dbReference type="ChEBI" id="CHEBI:15378"/>
        <dbReference type="ChEBI" id="CHEBI:43474"/>
        <dbReference type="ChEBI" id="CHEBI:57945"/>
        <dbReference type="ChEBI" id="CHEBI:64074"/>
        <dbReference type="ChEBI" id="CHEBI:456215"/>
        <dbReference type="ChEBI" id="CHEBI:456216"/>
        <dbReference type="EC" id="4.2.1.136"/>
    </reaction>
</comment>